<keyword evidence="4 9" id="KW-0732">Signal</keyword>
<evidence type="ECO:0000256" key="8">
    <source>
        <dbReference type="PIRSR" id="PIRSR623612-1"/>
    </source>
</evidence>
<dbReference type="NCBIfam" id="TIGR04183">
    <property type="entry name" value="Por_Secre_tail"/>
    <property type="match status" value="1"/>
</dbReference>
<feature type="domain" description="Secretion system C-terminal sorting" evidence="13">
    <location>
        <begin position="724"/>
        <end position="799"/>
    </location>
</feature>
<dbReference type="GO" id="GO:0046872">
    <property type="term" value="F:metal ion binding"/>
    <property type="evidence" value="ECO:0007669"/>
    <property type="project" value="UniProtKB-KW"/>
</dbReference>
<evidence type="ECO:0000256" key="4">
    <source>
        <dbReference type="ARBA" id="ARBA00022729"/>
    </source>
</evidence>
<proteinExistence type="inferred from homology"/>
<sequence>MKMKFTLSVCLLLIQLQLRAQHVLQSDTSSNGQVNYIQLDVKQRPVAAADAYGFMKSALKLTADDTLRPVRNITGSNGRNHRLFQQYYKGYKVAEGTYAVHEKDGLIEAANGKVATVGKVSLDVSIDETTALTTALGTVNAVKYGWQDPDAVARYREVNHDPNASLYPKGELLIVKDDSITHKYRLAYKFFVSALQPYQELEIYVDAGTGRVFKKVSLIMHTNVAGGVQTLYSGYNAITMDNYGTNLYRLQETRTTNGKTAAIQTFNMNNGTAYTNTDFTGTTQYWYTAEAGNDVHWGTEKVFDYWASIRNWNSFDNSGTALQGYVHANLIGMGYGNNDNAFWSSAYRRMTYGDGTTSFKAVVSLDVVAHEIAHGITQYTAVLNGGGETGALNEGLSDIWAATIKSWSNTYKSTWTIGDEIMKNGQPCLRNMQNPKQVGYPDTYHGTNWDYNNEVHKNSTVFSHWFYLLSQGGSGTNDLGNAYGVLGQGITVASDIVWNAQSTLKLQANSTYADARTAMVAAATELYGTGSCQVKAVIDAWYAVGVGTPFTTISLSISGSNAFCGTTTYTVSGVPAGQTVTWSVSPAGIVNVVPSGNSVSLTKVTQGNFTLTASLPNCILATKAVTTVISMGLSSSQNGTCRSGWQDWLITTSPNMPLTNYNWTSNASSGSTINIYSPSGGSSYVSVYGGGGITITAKNACGENIQDGVTVYSPCPRTLLFNVSPNPAVNNIMVSQHTDQALAKANNAQARINVISIYDQMGNRVRQQKYTGVNTAQLNVGGLRSGMYYIEIEYDNTKERQPLLIGQR</sequence>
<dbReference type="InterPro" id="IPR027268">
    <property type="entry name" value="Peptidase_M4/M1_CTD_sf"/>
</dbReference>
<evidence type="ECO:0000256" key="2">
    <source>
        <dbReference type="ARBA" id="ARBA00022670"/>
    </source>
</evidence>
<dbReference type="AlphaFoldDB" id="A0A327W5A3"/>
<dbReference type="GO" id="GO:0004222">
    <property type="term" value="F:metalloendopeptidase activity"/>
    <property type="evidence" value="ECO:0007669"/>
    <property type="project" value="InterPro"/>
</dbReference>
<dbReference type="Pfam" id="PF02868">
    <property type="entry name" value="Peptidase_M4_C"/>
    <property type="match status" value="1"/>
</dbReference>
<dbReference type="RefSeq" id="WP_111592194.1">
    <property type="nucleotide sequence ID" value="NZ_QLMA01000003.1"/>
</dbReference>
<dbReference type="InterPro" id="IPR026444">
    <property type="entry name" value="Secre_tail"/>
</dbReference>
<dbReference type="CDD" id="cd09597">
    <property type="entry name" value="M4_TLP"/>
    <property type="match status" value="1"/>
</dbReference>
<dbReference type="InterPro" id="IPR050728">
    <property type="entry name" value="Zinc_Metalloprotease_M4"/>
</dbReference>
<feature type="chain" id="PRO_5016234813" evidence="9">
    <location>
        <begin position="21"/>
        <end position="808"/>
    </location>
</feature>
<feature type="domain" description="Peptidase M4 C-terminal" evidence="11">
    <location>
        <begin position="386"/>
        <end position="546"/>
    </location>
</feature>
<dbReference type="Pfam" id="PF07504">
    <property type="entry name" value="FTP"/>
    <property type="match status" value="1"/>
</dbReference>
<keyword evidence="6" id="KW-0862">Zinc</keyword>
<keyword evidence="2" id="KW-0645">Protease</keyword>
<evidence type="ECO:0000259" key="13">
    <source>
        <dbReference type="Pfam" id="PF18962"/>
    </source>
</evidence>
<feature type="active site" description="Proton donor" evidence="8">
    <location>
        <position position="456"/>
    </location>
</feature>
<feature type="signal peptide" evidence="9">
    <location>
        <begin position="1"/>
        <end position="20"/>
    </location>
</feature>
<dbReference type="Gene3D" id="3.10.450.490">
    <property type="match status" value="1"/>
</dbReference>
<evidence type="ECO:0000256" key="1">
    <source>
        <dbReference type="ARBA" id="ARBA00009388"/>
    </source>
</evidence>
<dbReference type="Pfam" id="PF18962">
    <property type="entry name" value="Por_Secre_tail"/>
    <property type="match status" value="1"/>
</dbReference>
<dbReference type="EMBL" id="QLMA01000003">
    <property type="protein sequence ID" value="RAJ83556.1"/>
    <property type="molecule type" value="Genomic_DNA"/>
</dbReference>
<comment type="caution">
    <text evidence="14">The sequence shown here is derived from an EMBL/GenBank/DDBJ whole genome shotgun (WGS) entry which is preliminary data.</text>
</comment>
<dbReference type="PRINTS" id="PR00730">
    <property type="entry name" value="THERMOLYSIN"/>
</dbReference>
<reference evidence="14 15" key="1">
    <citation type="submission" date="2018-06" db="EMBL/GenBank/DDBJ databases">
        <title>Genomic Encyclopedia of Archaeal and Bacterial Type Strains, Phase II (KMG-II): from individual species to whole genera.</title>
        <authorList>
            <person name="Goeker M."/>
        </authorList>
    </citation>
    <scope>NUCLEOTIDE SEQUENCE [LARGE SCALE GENOMIC DNA]</scope>
    <source>
        <strain evidence="14 15">DSM 29821</strain>
    </source>
</reference>
<evidence type="ECO:0000259" key="11">
    <source>
        <dbReference type="Pfam" id="PF02868"/>
    </source>
</evidence>
<evidence type="ECO:0000256" key="5">
    <source>
        <dbReference type="ARBA" id="ARBA00022801"/>
    </source>
</evidence>
<evidence type="ECO:0000313" key="14">
    <source>
        <dbReference type="EMBL" id="RAJ83556.1"/>
    </source>
</evidence>
<feature type="active site" evidence="8">
    <location>
        <position position="371"/>
    </location>
</feature>
<name>A0A327W5A3_9BACT</name>
<evidence type="ECO:0000256" key="9">
    <source>
        <dbReference type="SAM" id="SignalP"/>
    </source>
</evidence>
<dbReference type="Proteomes" id="UP000249819">
    <property type="component" value="Unassembled WGS sequence"/>
</dbReference>
<evidence type="ECO:0000256" key="7">
    <source>
        <dbReference type="ARBA" id="ARBA00023049"/>
    </source>
</evidence>
<evidence type="ECO:0000256" key="3">
    <source>
        <dbReference type="ARBA" id="ARBA00022723"/>
    </source>
</evidence>
<dbReference type="InterPro" id="IPR011096">
    <property type="entry name" value="FTP_domain"/>
</dbReference>
<dbReference type="InterPro" id="IPR013856">
    <property type="entry name" value="Peptidase_M4_domain"/>
</dbReference>
<gene>
    <name evidence="14" type="ORF">CLV59_103524</name>
</gene>
<keyword evidence="5" id="KW-0378">Hydrolase</keyword>
<accession>A0A327W5A3</accession>
<comment type="similarity">
    <text evidence="1">Belongs to the peptidase M4 family.</text>
</comment>
<feature type="domain" description="Peptidase M4" evidence="10">
    <location>
        <begin position="229"/>
        <end position="378"/>
    </location>
</feature>
<dbReference type="InterPro" id="IPR001570">
    <property type="entry name" value="Peptidase_M4_C_domain"/>
</dbReference>
<evidence type="ECO:0000256" key="6">
    <source>
        <dbReference type="ARBA" id="ARBA00022833"/>
    </source>
</evidence>
<dbReference type="PANTHER" id="PTHR33794:SF1">
    <property type="entry name" value="BACILLOLYSIN"/>
    <property type="match status" value="1"/>
</dbReference>
<dbReference type="Pfam" id="PF01447">
    <property type="entry name" value="Peptidase_M4"/>
    <property type="match status" value="1"/>
</dbReference>
<dbReference type="Gene3D" id="1.10.390.10">
    <property type="entry name" value="Neutral Protease Domain 2"/>
    <property type="match status" value="1"/>
</dbReference>
<evidence type="ECO:0000259" key="10">
    <source>
        <dbReference type="Pfam" id="PF01447"/>
    </source>
</evidence>
<evidence type="ECO:0000259" key="12">
    <source>
        <dbReference type="Pfam" id="PF07504"/>
    </source>
</evidence>
<protein>
    <submittedName>
        <fullName evidence="14">Putative secreted protein (Por secretion system target)</fullName>
    </submittedName>
</protein>
<feature type="domain" description="FTP" evidence="12">
    <location>
        <begin position="65"/>
        <end position="113"/>
    </location>
</feature>
<dbReference type="OrthoDB" id="291295at2"/>
<keyword evidence="15" id="KW-1185">Reference proteome</keyword>
<dbReference type="GO" id="GO:0006508">
    <property type="term" value="P:proteolysis"/>
    <property type="evidence" value="ECO:0007669"/>
    <property type="project" value="UniProtKB-KW"/>
</dbReference>
<dbReference type="SUPFAM" id="SSF55486">
    <property type="entry name" value="Metalloproteases ('zincins'), catalytic domain"/>
    <property type="match status" value="1"/>
</dbReference>
<dbReference type="InterPro" id="IPR023612">
    <property type="entry name" value="Peptidase_M4"/>
</dbReference>
<keyword evidence="3" id="KW-0479">Metal-binding</keyword>
<organism evidence="14 15">
    <name type="scientific">Chitinophaga dinghuensis</name>
    <dbReference type="NCBI Taxonomy" id="1539050"/>
    <lineage>
        <taxon>Bacteria</taxon>
        <taxon>Pseudomonadati</taxon>
        <taxon>Bacteroidota</taxon>
        <taxon>Chitinophagia</taxon>
        <taxon>Chitinophagales</taxon>
        <taxon>Chitinophagaceae</taxon>
        <taxon>Chitinophaga</taxon>
    </lineage>
</organism>
<evidence type="ECO:0000313" key="15">
    <source>
        <dbReference type="Proteomes" id="UP000249819"/>
    </source>
</evidence>
<dbReference type="Gene3D" id="3.10.170.10">
    <property type="match status" value="1"/>
</dbReference>
<keyword evidence="7" id="KW-0482">Metalloprotease</keyword>
<dbReference type="PANTHER" id="PTHR33794">
    <property type="entry name" value="BACILLOLYSIN"/>
    <property type="match status" value="1"/>
</dbReference>